<evidence type="ECO:0000256" key="4">
    <source>
        <dbReference type="ARBA" id="ARBA00022771"/>
    </source>
</evidence>
<dbReference type="FunFam" id="3.30.160.60:FF:000325">
    <property type="entry name" value="ZFP90 zinc finger protein"/>
    <property type="match status" value="1"/>
</dbReference>
<evidence type="ECO:0000256" key="11">
    <source>
        <dbReference type="PROSITE-ProRule" id="PRU01263"/>
    </source>
</evidence>
<dbReference type="AlphaFoldDB" id="A0A034WSN1"/>
<feature type="compositionally biased region" description="Acidic residues" evidence="12">
    <location>
        <begin position="137"/>
        <end position="150"/>
    </location>
</feature>
<dbReference type="EMBL" id="GAKP01001610">
    <property type="protein sequence ID" value="JAC57342.1"/>
    <property type="molecule type" value="Transcribed_RNA"/>
</dbReference>
<dbReference type="GO" id="GO:0008270">
    <property type="term" value="F:zinc ion binding"/>
    <property type="evidence" value="ECO:0007669"/>
    <property type="project" value="UniProtKB-UniRule"/>
</dbReference>
<dbReference type="InterPro" id="IPR012934">
    <property type="entry name" value="Znf_AD"/>
</dbReference>
<feature type="binding site" evidence="11">
    <location>
        <position position="68"/>
    </location>
    <ligand>
        <name>Zn(2+)</name>
        <dbReference type="ChEBI" id="CHEBI:29105"/>
    </ligand>
</feature>
<evidence type="ECO:0000256" key="2">
    <source>
        <dbReference type="ARBA" id="ARBA00022723"/>
    </source>
</evidence>
<keyword evidence="4 10" id="KW-0863">Zinc-finger</keyword>
<dbReference type="OrthoDB" id="6077919at2759"/>
<reference evidence="15" key="1">
    <citation type="journal article" date="2014" name="BMC Genomics">
        <title>Characterizing the developmental transcriptome of the oriental fruit fly, Bactrocera dorsalis (Diptera: Tephritidae) through comparative genomic analysis with Drosophila melanogaster utilizing modENCODE datasets.</title>
        <authorList>
            <person name="Geib S.M."/>
            <person name="Calla B."/>
            <person name="Hall B."/>
            <person name="Hou S."/>
            <person name="Manoukis N.C."/>
        </authorList>
    </citation>
    <scope>NUCLEOTIDE SEQUENCE</scope>
    <source>
        <strain evidence="15">Punador</strain>
    </source>
</reference>
<keyword evidence="7" id="KW-0238">DNA-binding</keyword>
<dbReference type="SMART" id="SM00868">
    <property type="entry name" value="zf-AD"/>
    <property type="match status" value="1"/>
</dbReference>
<dbReference type="GeneID" id="105225524"/>
<evidence type="ECO:0000256" key="7">
    <source>
        <dbReference type="ARBA" id="ARBA00023125"/>
    </source>
</evidence>
<keyword evidence="5 11" id="KW-0862">Zinc</keyword>
<name>A0A034WSN1_BACDO</name>
<keyword evidence="3" id="KW-0677">Repeat</keyword>
<comment type="subcellular location">
    <subcellularLocation>
        <location evidence="1">Nucleus</location>
    </subcellularLocation>
</comment>
<evidence type="ECO:0000256" key="12">
    <source>
        <dbReference type="SAM" id="MobiDB-lite"/>
    </source>
</evidence>
<evidence type="ECO:0000256" key="10">
    <source>
        <dbReference type="PROSITE-ProRule" id="PRU00042"/>
    </source>
</evidence>
<evidence type="ECO:0000259" key="14">
    <source>
        <dbReference type="PROSITE" id="PS51915"/>
    </source>
</evidence>
<dbReference type="GO" id="GO:0005634">
    <property type="term" value="C:nucleus"/>
    <property type="evidence" value="ECO:0007669"/>
    <property type="project" value="UniProtKB-SubCell"/>
</dbReference>
<dbReference type="SUPFAM" id="SSF57667">
    <property type="entry name" value="beta-beta-alpha zinc fingers"/>
    <property type="match status" value="3"/>
</dbReference>
<evidence type="ECO:0000313" key="15">
    <source>
        <dbReference type="EMBL" id="JAC57342.1"/>
    </source>
</evidence>
<dbReference type="PROSITE" id="PS51915">
    <property type="entry name" value="ZAD"/>
    <property type="match status" value="1"/>
</dbReference>
<evidence type="ECO:0000313" key="17">
    <source>
        <dbReference type="RefSeq" id="XP_011202333.1"/>
    </source>
</evidence>
<dbReference type="InterPro" id="IPR013087">
    <property type="entry name" value="Znf_C2H2_type"/>
</dbReference>
<organism evidence="15">
    <name type="scientific">Bactrocera dorsalis</name>
    <name type="common">Oriental fruit fly</name>
    <name type="synonym">Dacus dorsalis</name>
    <dbReference type="NCBI Taxonomy" id="27457"/>
    <lineage>
        <taxon>Eukaryota</taxon>
        <taxon>Metazoa</taxon>
        <taxon>Ecdysozoa</taxon>
        <taxon>Arthropoda</taxon>
        <taxon>Hexapoda</taxon>
        <taxon>Insecta</taxon>
        <taxon>Pterygota</taxon>
        <taxon>Neoptera</taxon>
        <taxon>Endopterygota</taxon>
        <taxon>Diptera</taxon>
        <taxon>Brachycera</taxon>
        <taxon>Muscomorpha</taxon>
        <taxon>Tephritoidea</taxon>
        <taxon>Tephritidae</taxon>
        <taxon>Bactrocera</taxon>
        <taxon>Bactrocera</taxon>
    </lineage>
</organism>
<dbReference type="FunFam" id="3.30.160.60:FF:000145">
    <property type="entry name" value="Zinc finger protein 574"/>
    <property type="match status" value="1"/>
</dbReference>
<feature type="binding site" evidence="11">
    <location>
        <position position="71"/>
    </location>
    <ligand>
        <name>Zn(2+)</name>
        <dbReference type="ChEBI" id="CHEBI:29105"/>
    </ligand>
</feature>
<dbReference type="PROSITE" id="PS50157">
    <property type="entry name" value="ZINC_FINGER_C2H2_2"/>
    <property type="match status" value="5"/>
</dbReference>
<dbReference type="InterPro" id="IPR036236">
    <property type="entry name" value="Znf_C2H2_sf"/>
</dbReference>
<keyword evidence="6" id="KW-0805">Transcription regulation</keyword>
<feature type="domain" description="C2H2-type" evidence="13">
    <location>
        <begin position="349"/>
        <end position="376"/>
    </location>
</feature>
<feature type="domain" description="C2H2-type" evidence="13">
    <location>
        <begin position="377"/>
        <end position="404"/>
    </location>
</feature>
<dbReference type="Pfam" id="PF00096">
    <property type="entry name" value="zf-C2H2"/>
    <property type="match status" value="4"/>
</dbReference>
<dbReference type="GO" id="GO:0000981">
    <property type="term" value="F:DNA-binding transcription factor activity, RNA polymerase II-specific"/>
    <property type="evidence" value="ECO:0007669"/>
    <property type="project" value="TreeGrafter"/>
</dbReference>
<feature type="domain" description="C2H2-type" evidence="13">
    <location>
        <begin position="405"/>
        <end position="432"/>
    </location>
</feature>
<keyword evidence="16" id="KW-1185">Reference proteome</keyword>
<protein>
    <submittedName>
        <fullName evidence="15">Zinc finger and SCAN domain-containing protein 5B</fullName>
    </submittedName>
    <submittedName>
        <fullName evidence="17">zinc finger protein 577</fullName>
    </submittedName>
</protein>
<feature type="region of interest" description="Disordered" evidence="12">
    <location>
        <begin position="135"/>
        <end position="156"/>
    </location>
</feature>
<feature type="domain" description="C2H2-type" evidence="13">
    <location>
        <begin position="321"/>
        <end position="348"/>
    </location>
</feature>
<feature type="domain" description="ZAD" evidence="14">
    <location>
        <begin position="9"/>
        <end position="95"/>
    </location>
</feature>
<dbReference type="PANTHER" id="PTHR23235:SF142">
    <property type="entry name" value="ZINC FINGER PROTEIN 384"/>
    <property type="match status" value="1"/>
</dbReference>
<keyword evidence="2 11" id="KW-0479">Metal-binding</keyword>
<keyword evidence="9" id="KW-0539">Nucleus</keyword>
<dbReference type="Gene3D" id="3.30.160.60">
    <property type="entry name" value="Classic Zinc Finger"/>
    <property type="match status" value="4"/>
</dbReference>
<feature type="binding site" evidence="11">
    <location>
        <position position="14"/>
    </location>
    <ligand>
        <name>Zn(2+)</name>
        <dbReference type="ChEBI" id="CHEBI:29105"/>
    </ligand>
</feature>
<dbReference type="KEGG" id="bdr:105225524"/>
<accession>A0A034WSN1</accession>
<dbReference type="FunFam" id="3.30.160.60:FF:001119">
    <property type="entry name" value="zinc finger protein 408"/>
    <property type="match status" value="1"/>
</dbReference>
<evidence type="ECO:0000256" key="9">
    <source>
        <dbReference type="ARBA" id="ARBA00023242"/>
    </source>
</evidence>
<gene>
    <name evidence="15" type="primary">ZSA5B</name>
    <name evidence="17" type="synonym">LOC105225524</name>
</gene>
<proteinExistence type="predicted"/>
<feature type="binding site" evidence="11">
    <location>
        <position position="11"/>
    </location>
    <ligand>
        <name>Zn(2+)</name>
        <dbReference type="ChEBI" id="CHEBI:29105"/>
    </ligand>
</feature>
<evidence type="ECO:0000259" key="13">
    <source>
        <dbReference type="PROSITE" id="PS50157"/>
    </source>
</evidence>
<dbReference type="Gene3D" id="3.40.1800.20">
    <property type="match status" value="1"/>
</dbReference>
<dbReference type="Pfam" id="PF07776">
    <property type="entry name" value="zf-AD"/>
    <property type="match status" value="1"/>
</dbReference>
<dbReference type="RefSeq" id="XP_011202333.1">
    <property type="nucleotide sequence ID" value="XM_011204031.3"/>
</dbReference>
<dbReference type="FunFam" id="3.30.160.60:FF:000100">
    <property type="entry name" value="Zinc finger 45-like"/>
    <property type="match status" value="1"/>
</dbReference>
<evidence type="ECO:0000256" key="3">
    <source>
        <dbReference type="ARBA" id="ARBA00022737"/>
    </source>
</evidence>
<dbReference type="RefSeq" id="XP_011202333.2">
    <property type="nucleotide sequence ID" value="XM_011204031.4"/>
</dbReference>
<sequence>MAVVIDLKFVCIICLQDDGGELISVFSGDKESTTQSEPESSLSIAEKISLCSGLNLSNISIKVSNKICNRCLDDLSVAWRFRKNCETTNSLFRSIQQEENGDVSLVNYEVDCDKMKLPTSLKIQRVHSDIKSYIDTSEVDGEQSDDIDPNEVEKSQDDLDSISGFGIVEYIDEDEQKQSDESTDYFNCIREESLEANEDFKVIHKQSNIEKVSNLETQNEINTTEYGLKFEAEIKEEFSEDAEDGVEDDSVGFISKQTEDDFSNSENNIISSSNKSKTNAEKELSFKRKLSYKKISTPTEAKYNDPQKLSHKSKAFHAPIKICEICGNIYKYQHALSAHMRRHNNDRQFGCELCDKAFVSNVELRRHMRVHTGQKPYPCSFCERRFSDFGSRSKHERTHTGERPYRCTTCNKSFAYPHVLTVHLRTHTGEKKFQCTRCGRGFTKKVYLLAHLENHTRCENMSLITRMNDNESAVSMKSDSDTTQQQGISAIKTVAFEECIFTTELVSDSGNLTNGDDDISRCTMELEDTIDEEHLEDDNNVEYILGNTQQLKHVTN</sequence>
<feature type="domain" description="C2H2-type" evidence="13">
    <location>
        <begin position="433"/>
        <end position="460"/>
    </location>
</feature>
<dbReference type="PANTHER" id="PTHR23235">
    <property type="entry name" value="KRUEPPEL-LIKE TRANSCRIPTION FACTOR"/>
    <property type="match status" value="1"/>
</dbReference>
<dbReference type="GO" id="GO:0000978">
    <property type="term" value="F:RNA polymerase II cis-regulatory region sequence-specific DNA binding"/>
    <property type="evidence" value="ECO:0007669"/>
    <property type="project" value="TreeGrafter"/>
</dbReference>
<keyword evidence="8" id="KW-0804">Transcription</keyword>
<evidence type="ECO:0000313" key="16">
    <source>
        <dbReference type="Proteomes" id="UP001652620"/>
    </source>
</evidence>
<dbReference type="PROSITE" id="PS00028">
    <property type="entry name" value="ZINC_FINGER_C2H2_1"/>
    <property type="match status" value="5"/>
</dbReference>
<dbReference type="Proteomes" id="UP001652620">
    <property type="component" value="Unplaced"/>
</dbReference>
<evidence type="ECO:0000256" key="5">
    <source>
        <dbReference type="ARBA" id="ARBA00022833"/>
    </source>
</evidence>
<dbReference type="SUPFAM" id="SSF57716">
    <property type="entry name" value="Glucocorticoid receptor-like (DNA-binding domain)"/>
    <property type="match status" value="1"/>
</dbReference>
<reference evidence="17" key="2">
    <citation type="submission" date="2022-04" db="UniProtKB">
        <authorList>
            <consortium name="RefSeq"/>
        </authorList>
    </citation>
    <scope>IDENTIFICATION</scope>
    <source>
        <strain evidence="17">Punador</strain>
    </source>
</reference>
<evidence type="ECO:0000256" key="1">
    <source>
        <dbReference type="ARBA" id="ARBA00004123"/>
    </source>
</evidence>
<evidence type="ECO:0000256" key="6">
    <source>
        <dbReference type="ARBA" id="ARBA00023015"/>
    </source>
</evidence>
<dbReference type="SMART" id="SM00355">
    <property type="entry name" value="ZnF_C2H2"/>
    <property type="match status" value="5"/>
</dbReference>
<evidence type="ECO:0000256" key="8">
    <source>
        <dbReference type="ARBA" id="ARBA00023163"/>
    </source>
</evidence>